<protein>
    <submittedName>
        <fullName evidence="2">Probable RNA-directed DNA polymerase from transposon X-element</fullName>
    </submittedName>
</protein>
<dbReference type="Pfam" id="PF00078">
    <property type="entry name" value="RVT_1"/>
    <property type="match status" value="1"/>
</dbReference>
<dbReference type="InterPro" id="IPR043502">
    <property type="entry name" value="DNA/RNA_pol_sf"/>
</dbReference>
<keyword evidence="2" id="KW-0695">RNA-directed DNA polymerase</keyword>
<dbReference type="PROSITE" id="PS50878">
    <property type="entry name" value="RT_POL"/>
    <property type="match status" value="1"/>
</dbReference>
<evidence type="ECO:0000313" key="3">
    <source>
        <dbReference type="Proteomes" id="UP000299102"/>
    </source>
</evidence>
<dbReference type="CDD" id="cd01650">
    <property type="entry name" value="RT_nLTR_like"/>
    <property type="match status" value="1"/>
</dbReference>
<dbReference type="GO" id="GO:0003964">
    <property type="term" value="F:RNA-directed DNA polymerase activity"/>
    <property type="evidence" value="ECO:0007669"/>
    <property type="project" value="UniProtKB-KW"/>
</dbReference>
<accession>A0A4C1T993</accession>
<sequence length="593" mass="68279">MMNEAVHHASTTYQQPSFNRIFSADIQRLVSEKRSEGVAATQISQHKARLRECITQLRNLLASEKTASFKEYLENLDATSETNYSLWRAARNLKRPVQFKPPLRNSSGDWARSDCEKSTVSSPPHPVTFEFREVQNVIANLNPKKAPGIDGISNKMMIELPRVAVRILLFIFNAMLRLEYFPNNWKVAVVKMIPKPGKDLTKAESYRPISLLPTMSKLFEKLLVTKLSPILAERNCIPDHQFGFRRQHGTIEQTHRLVQVIRSAFEQKSYCSALFIDVSQAFDKVWHEGLILKLKLHLPTNIVKLLENYITSRKFVVKEGEFVSLPEYIASGVPQGSILGPLLYLIYTSDMPVGSNIHTSTFADDTACLSTHKIPQEATRHLQEYIFQFEQWLKLWRIKVNEQKCVHVTFTLRRETCPPIRINNQVVPQHSRVKYLGIHLDQRLTWKFHIEAKLTQMKLKLAQLHWLIGRNSTLSLDCKLLIYKSLMKPIWFYGAQLWGTASASLVEKIQRWQNKILRLITSAPWYVRNINIHRDLNMPLVTSEIAKVAGKYLIKLESHPNPLARSILNHRGHIRLKKRDTAALISNSTNNVS</sequence>
<comment type="caution">
    <text evidence="2">The sequence shown here is derived from an EMBL/GenBank/DDBJ whole genome shotgun (WGS) entry which is preliminary data.</text>
</comment>
<dbReference type="EMBL" id="BGZK01004755">
    <property type="protein sequence ID" value="GBP10735.1"/>
    <property type="molecule type" value="Genomic_DNA"/>
</dbReference>
<gene>
    <name evidence="2" type="ORF">EVAR_64789_1</name>
</gene>
<dbReference type="OrthoDB" id="416454at2759"/>
<proteinExistence type="predicted"/>
<name>A0A4C1T993_EUMVA</name>
<dbReference type="PANTHER" id="PTHR19446">
    <property type="entry name" value="REVERSE TRANSCRIPTASES"/>
    <property type="match status" value="1"/>
</dbReference>
<keyword evidence="2" id="KW-0808">Transferase</keyword>
<keyword evidence="3" id="KW-1185">Reference proteome</keyword>
<keyword evidence="2" id="KW-0548">Nucleotidyltransferase</keyword>
<dbReference type="AlphaFoldDB" id="A0A4C1T993"/>
<dbReference type="SUPFAM" id="SSF56672">
    <property type="entry name" value="DNA/RNA polymerases"/>
    <property type="match status" value="1"/>
</dbReference>
<feature type="domain" description="Reverse transcriptase" evidence="1">
    <location>
        <begin position="174"/>
        <end position="440"/>
    </location>
</feature>
<dbReference type="STRING" id="151549.A0A4C1T993"/>
<organism evidence="2 3">
    <name type="scientific">Eumeta variegata</name>
    <name type="common">Bagworm moth</name>
    <name type="synonym">Eumeta japonica</name>
    <dbReference type="NCBI Taxonomy" id="151549"/>
    <lineage>
        <taxon>Eukaryota</taxon>
        <taxon>Metazoa</taxon>
        <taxon>Ecdysozoa</taxon>
        <taxon>Arthropoda</taxon>
        <taxon>Hexapoda</taxon>
        <taxon>Insecta</taxon>
        <taxon>Pterygota</taxon>
        <taxon>Neoptera</taxon>
        <taxon>Endopterygota</taxon>
        <taxon>Lepidoptera</taxon>
        <taxon>Glossata</taxon>
        <taxon>Ditrysia</taxon>
        <taxon>Tineoidea</taxon>
        <taxon>Psychidae</taxon>
        <taxon>Oiketicinae</taxon>
        <taxon>Eumeta</taxon>
    </lineage>
</organism>
<evidence type="ECO:0000313" key="2">
    <source>
        <dbReference type="EMBL" id="GBP10735.1"/>
    </source>
</evidence>
<dbReference type="Proteomes" id="UP000299102">
    <property type="component" value="Unassembled WGS sequence"/>
</dbReference>
<reference evidence="2 3" key="1">
    <citation type="journal article" date="2019" name="Commun. Biol.">
        <title>The bagworm genome reveals a unique fibroin gene that provides high tensile strength.</title>
        <authorList>
            <person name="Kono N."/>
            <person name="Nakamura H."/>
            <person name="Ohtoshi R."/>
            <person name="Tomita M."/>
            <person name="Numata K."/>
            <person name="Arakawa K."/>
        </authorList>
    </citation>
    <scope>NUCLEOTIDE SEQUENCE [LARGE SCALE GENOMIC DNA]</scope>
</reference>
<evidence type="ECO:0000259" key="1">
    <source>
        <dbReference type="PROSITE" id="PS50878"/>
    </source>
</evidence>
<dbReference type="InterPro" id="IPR000477">
    <property type="entry name" value="RT_dom"/>
</dbReference>